<sequence>MKNRECFVGYHQIENRQNRLPVGSQLPWFLPLLNRSYQAPH</sequence>
<gene>
    <name evidence="1" type="ORF">NCTC10476_02526</name>
</gene>
<accession>A0A380QSQ3</accession>
<name>A0A380QSQ3_YERRU</name>
<reference evidence="1 2" key="1">
    <citation type="submission" date="2018-06" db="EMBL/GenBank/DDBJ databases">
        <authorList>
            <consortium name="Pathogen Informatics"/>
            <person name="Doyle S."/>
        </authorList>
    </citation>
    <scope>NUCLEOTIDE SEQUENCE [LARGE SCALE GENOMIC DNA]</scope>
    <source>
        <strain evidence="1 2">NCTC10476</strain>
    </source>
</reference>
<keyword evidence="2" id="KW-1185">Reference proteome</keyword>
<dbReference type="KEGG" id="yru:BD65_1520"/>
<dbReference type="Proteomes" id="UP000255169">
    <property type="component" value="Unassembled WGS sequence"/>
</dbReference>
<evidence type="ECO:0000313" key="1">
    <source>
        <dbReference type="EMBL" id="SUQ01179.1"/>
    </source>
</evidence>
<dbReference type="EMBL" id="UHJG01000001">
    <property type="protein sequence ID" value="SUQ01179.1"/>
    <property type="molecule type" value="Genomic_DNA"/>
</dbReference>
<dbReference type="AlphaFoldDB" id="A0A380QSQ3"/>
<organism evidence="1 2">
    <name type="scientific">Yersinia ruckeri</name>
    <dbReference type="NCBI Taxonomy" id="29486"/>
    <lineage>
        <taxon>Bacteria</taxon>
        <taxon>Pseudomonadati</taxon>
        <taxon>Pseudomonadota</taxon>
        <taxon>Gammaproteobacteria</taxon>
        <taxon>Enterobacterales</taxon>
        <taxon>Yersiniaceae</taxon>
        <taxon>Yersinia</taxon>
    </lineage>
</organism>
<evidence type="ECO:0000313" key="2">
    <source>
        <dbReference type="Proteomes" id="UP000255169"/>
    </source>
</evidence>
<protein>
    <submittedName>
        <fullName evidence="1">Uncharacterized protein</fullName>
    </submittedName>
</protein>
<proteinExistence type="predicted"/>